<evidence type="ECO:0000256" key="5">
    <source>
        <dbReference type="ARBA" id="ARBA00022801"/>
    </source>
</evidence>
<dbReference type="InterPro" id="IPR051792">
    <property type="entry name" value="GGT_bact"/>
</dbReference>
<dbReference type="InterPro" id="IPR043137">
    <property type="entry name" value="GGT_ssub_C"/>
</dbReference>
<evidence type="ECO:0000256" key="10">
    <source>
        <dbReference type="SAM" id="SignalP"/>
    </source>
</evidence>
<keyword evidence="10" id="KW-0732">Signal</keyword>
<dbReference type="GO" id="GO:0103068">
    <property type="term" value="F:leukotriene C4 gamma-glutamyl transferase activity"/>
    <property type="evidence" value="ECO:0007669"/>
    <property type="project" value="UniProtKB-EC"/>
</dbReference>
<evidence type="ECO:0000256" key="3">
    <source>
        <dbReference type="ARBA" id="ARBA00009381"/>
    </source>
</evidence>
<accession>A0ABR9V8E1</accession>
<comment type="similarity">
    <text evidence="3 9">Belongs to the gamma-glutamyltransferase family.</text>
</comment>
<dbReference type="PRINTS" id="PR01210">
    <property type="entry name" value="GGTRANSPTASE"/>
</dbReference>
<gene>
    <name evidence="11" type="primary">ggt</name>
    <name evidence="11" type="ORF">IQ227_01570</name>
</gene>
<comment type="caution">
    <text evidence="11">The sequence shown here is derived from an EMBL/GenBank/DDBJ whole genome shotgun (WGS) entry which is preliminary data.</text>
</comment>
<evidence type="ECO:0000256" key="9">
    <source>
        <dbReference type="RuleBase" id="RU368036"/>
    </source>
</evidence>
<sequence>MPTITKTQNLIISFISLTAILTTQAVSATINVPVKSKNGMVTSANPLASEAGLSILKKGGNAVDAAVATTFAISVVEPFSAGIGGGGFLLFHSQKTGEIKALDFRERAPIKATKNMYLDADGKVIPGASTNGYLAVATPGTVAGMYEVHRRYGKLPWQEVVKPSIALAKNGFIISNRVSWLSLSRFQDRKPKILNNPAASKIFTRNGEYYQPGERLIQSDLAKTLTEISENPQSFYTGKIAKLIADDMAKNGGLITLEDLKQYQPIWRDPVCGNFRKARVCSMPPPSSGGVHLLQMLNIIGDTDLKSLGWNHPDAIHLMVESMKIAYSDRAKYLGDPDFVQVPVSELISKNYAQKRRQQINMKKAIPSTEIKPGLKTTTIPEKTETSHLNVVDADRNAVSLTFTINLGFGAGIVTPGTGIVLNNEMDDFAAAPGVPNAFGLVGNEANSIAPRKTPLSSMTPTIVTENNRLRLAVGSPGGSTIITQVLQIILNVLEYKMDVGAAVSVPRIHHQWLPDVLLVQSWGLDALTLQDLRRRGHKIKETAPWGNANAIAVTENDTLEAASDPRGEGLASGY</sequence>
<evidence type="ECO:0000313" key="11">
    <source>
        <dbReference type="EMBL" id="MBE9234758.1"/>
    </source>
</evidence>
<feature type="signal peptide" evidence="10">
    <location>
        <begin position="1"/>
        <end position="28"/>
    </location>
</feature>
<dbReference type="EC" id="3.4.19.13" evidence="9"/>
<name>A0ABR9V8E1_9CYAN</name>
<comment type="pathway">
    <text evidence="9">Sulfur metabolism; glutathione metabolism.</text>
</comment>
<comment type="subunit">
    <text evidence="9">This enzyme consists of two polypeptide chains, which are synthesized in precursor form from a single polypeptide.</text>
</comment>
<keyword evidence="7 9" id="KW-0012">Acyltransferase</keyword>
<feature type="chain" id="PRO_5046069635" description="Glutathione hydrolase proenzyme" evidence="10">
    <location>
        <begin position="29"/>
        <end position="575"/>
    </location>
</feature>
<evidence type="ECO:0000256" key="7">
    <source>
        <dbReference type="ARBA" id="ARBA00023315"/>
    </source>
</evidence>
<dbReference type="PANTHER" id="PTHR43199:SF1">
    <property type="entry name" value="GLUTATHIONE HYDROLASE PROENZYME"/>
    <property type="match status" value="1"/>
</dbReference>
<evidence type="ECO:0000256" key="6">
    <source>
        <dbReference type="ARBA" id="ARBA00023145"/>
    </source>
</evidence>
<organism evidence="11 12">
    <name type="scientific">Sphaerospermopsis aphanizomenoides LEGE 00250</name>
    <dbReference type="NCBI Taxonomy" id="2777972"/>
    <lineage>
        <taxon>Bacteria</taxon>
        <taxon>Bacillati</taxon>
        <taxon>Cyanobacteriota</taxon>
        <taxon>Cyanophyceae</taxon>
        <taxon>Nostocales</taxon>
        <taxon>Aphanizomenonaceae</taxon>
        <taxon>Sphaerospermopsis</taxon>
        <taxon>Sphaerospermopsis aphanizomenoides</taxon>
    </lineage>
</organism>
<keyword evidence="5 9" id="KW-0378">Hydrolase</keyword>
<comment type="catalytic activity">
    <reaction evidence="1 9">
        <text>an S-substituted glutathione + H2O = an S-substituted L-cysteinylglycine + L-glutamate</text>
        <dbReference type="Rhea" id="RHEA:59468"/>
        <dbReference type="ChEBI" id="CHEBI:15377"/>
        <dbReference type="ChEBI" id="CHEBI:29985"/>
        <dbReference type="ChEBI" id="CHEBI:90779"/>
        <dbReference type="ChEBI" id="CHEBI:143103"/>
        <dbReference type="EC" id="3.4.19.13"/>
    </reaction>
</comment>
<dbReference type="EC" id="2.3.2.2" evidence="9"/>
<dbReference type="Gene3D" id="3.60.20.40">
    <property type="match status" value="1"/>
</dbReference>
<evidence type="ECO:0000313" key="12">
    <source>
        <dbReference type="Proteomes" id="UP000606776"/>
    </source>
</evidence>
<protein>
    <recommendedName>
        <fullName evidence="9">Glutathione hydrolase proenzyme</fullName>
        <ecNumber evidence="9">2.3.2.2</ecNumber>
        <ecNumber evidence="9">3.4.19.13</ecNumber>
    </recommendedName>
    <component>
        <recommendedName>
            <fullName evidence="9">Glutathione hydrolase large chain</fullName>
        </recommendedName>
    </component>
    <component>
        <recommendedName>
            <fullName evidence="9">Glutathione hydrolase small chain</fullName>
        </recommendedName>
    </component>
</protein>
<dbReference type="PANTHER" id="PTHR43199">
    <property type="entry name" value="GLUTATHIONE HYDROLASE"/>
    <property type="match status" value="1"/>
</dbReference>
<dbReference type="NCBIfam" id="TIGR00066">
    <property type="entry name" value="g_glut_trans"/>
    <property type="match status" value="1"/>
</dbReference>
<keyword evidence="4 9" id="KW-0808">Transferase</keyword>
<dbReference type="RefSeq" id="WP_193941400.1">
    <property type="nucleotide sequence ID" value="NZ_JADEWB010000004.1"/>
</dbReference>
<evidence type="ECO:0000256" key="1">
    <source>
        <dbReference type="ARBA" id="ARBA00001049"/>
    </source>
</evidence>
<evidence type="ECO:0000256" key="8">
    <source>
        <dbReference type="ARBA" id="ARBA00047417"/>
    </source>
</evidence>
<dbReference type="InterPro" id="IPR029055">
    <property type="entry name" value="Ntn_hydrolases_N"/>
</dbReference>
<evidence type="ECO:0000256" key="2">
    <source>
        <dbReference type="ARBA" id="ARBA00001089"/>
    </source>
</evidence>
<keyword evidence="9" id="KW-0317">Glutathione biosynthesis</keyword>
<dbReference type="SUPFAM" id="SSF56235">
    <property type="entry name" value="N-terminal nucleophile aminohydrolases (Ntn hydrolases)"/>
    <property type="match status" value="1"/>
</dbReference>
<comment type="catalytic activity">
    <reaction evidence="8 9">
        <text>an N-terminal (5-L-glutamyl)-[peptide] + an alpha-amino acid = 5-L-glutamyl amino acid + an N-terminal L-alpha-aminoacyl-[peptide]</text>
        <dbReference type="Rhea" id="RHEA:23904"/>
        <dbReference type="Rhea" id="RHEA-COMP:9780"/>
        <dbReference type="Rhea" id="RHEA-COMP:9795"/>
        <dbReference type="ChEBI" id="CHEBI:77644"/>
        <dbReference type="ChEBI" id="CHEBI:78597"/>
        <dbReference type="ChEBI" id="CHEBI:78599"/>
        <dbReference type="ChEBI" id="CHEBI:78608"/>
        <dbReference type="EC" id="2.3.2.2"/>
    </reaction>
</comment>
<dbReference type="InterPro" id="IPR043138">
    <property type="entry name" value="GGT_lsub"/>
</dbReference>
<dbReference type="Gene3D" id="1.10.246.130">
    <property type="match status" value="1"/>
</dbReference>
<keyword evidence="12" id="KW-1185">Reference proteome</keyword>
<comment type="PTM">
    <text evidence="9">Cleaved by autocatalysis into a large and a small subunit.</text>
</comment>
<comment type="catalytic activity">
    <reaction evidence="2 9">
        <text>glutathione + H2O = L-cysteinylglycine + L-glutamate</text>
        <dbReference type="Rhea" id="RHEA:28807"/>
        <dbReference type="ChEBI" id="CHEBI:15377"/>
        <dbReference type="ChEBI" id="CHEBI:29985"/>
        <dbReference type="ChEBI" id="CHEBI:57925"/>
        <dbReference type="ChEBI" id="CHEBI:61694"/>
        <dbReference type="EC" id="3.4.19.13"/>
    </reaction>
</comment>
<dbReference type="Proteomes" id="UP000606776">
    <property type="component" value="Unassembled WGS sequence"/>
</dbReference>
<proteinExistence type="inferred from homology"/>
<keyword evidence="6 9" id="KW-0865">Zymogen</keyword>
<dbReference type="InterPro" id="IPR000101">
    <property type="entry name" value="GGT_peptidase"/>
</dbReference>
<reference evidence="11 12" key="1">
    <citation type="submission" date="2020-10" db="EMBL/GenBank/DDBJ databases">
        <authorList>
            <person name="Castelo-Branco R."/>
            <person name="Eusebio N."/>
            <person name="Adriana R."/>
            <person name="Vieira A."/>
            <person name="Brugerolle De Fraissinette N."/>
            <person name="Rezende De Castro R."/>
            <person name="Schneider M.P."/>
            <person name="Vasconcelos V."/>
            <person name="Leao P.N."/>
        </authorList>
    </citation>
    <scope>NUCLEOTIDE SEQUENCE [LARGE SCALE GENOMIC DNA]</scope>
    <source>
        <strain evidence="11 12">LEGE 00250</strain>
    </source>
</reference>
<dbReference type="EMBL" id="JADEWB010000004">
    <property type="protein sequence ID" value="MBE9234758.1"/>
    <property type="molecule type" value="Genomic_DNA"/>
</dbReference>
<evidence type="ECO:0000256" key="4">
    <source>
        <dbReference type="ARBA" id="ARBA00022679"/>
    </source>
</evidence>
<dbReference type="Pfam" id="PF01019">
    <property type="entry name" value="G_glu_transpept"/>
    <property type="match status" value="1"/>
</dbReference>